<sequence>MKKGIVDDKLMEGPMTGDDKSGLVVGRLGTGSADGDNGMESCASSPAVGADGDEGMGPEVGSKVGAGSMMEGGEIRLVRDDLGGVAAG</sequence>
<organism evidence="2 3">
    <name type="scientific">Prunus dulcis</name>
    <name type="common">Almond</name>
    <name type="synonym">Amygdalus dulcis</name>
    <dbReference type="NCBI Taxonomy" id="3755"/>
    <lineage>
        <taxon>Eukaryota</taxon>
        <taxon>Viridiplantae</taxon>
        <taxon>Streptophyta</taxon>
        <taxon>Embryophyta</taxon>
        <taxon>Tracheophyta</taxon>
        <taxon>Spermatophyta</taxon>
        <taxon>Magnoliopsida</taxon>
        <taxon>eudicotyledons</taxon>
        <taxon>Gunneridae</taxon>
        <taxon>Pentapetalae</taxon>
        <taxon>rosids</taxon>
        <taxon>fabids</taxon>
        <taxon>Rosales</taxon>
        <taxon>Rosaceae</taxon>
        <taxon>Amygdaloideae</taxon>
        <taxon>Amygdaleae</taxon>
        <taxon>Prunus</taxon>
    </lineage>
</organism>
<keyword evidence="3" id="KW-1185">Reference proteome</keyword>
<protein>
    <submittedName>
        <fullName evidence="2">Uncharacterized protein</fullName>
    </submittedName>
</protein>
<gene>
    <name evidence="2" type="ORF">L3X38_005315</name>
</gene>
<comment type="caution">
    <text evidence="2">The sequence shown here is derived from an EMBL/GenBank/DDBJ whole genome shotgun (WGS) entry which is preliminary data.</text>
</comment>
<dbReference type="EMBL" id="JAJFAZ020000001">
    <property type="protein sequence ID" value="KAI5352424.1"/>
    <property type="molecule type" value="Genomic_DNA"/>
</dbReference>
<dbReference type="AlphaFoldDB" id="A0AAD4ZQS1"/>
<evidence type="ECO:0000313" key="3">
    <source>
        <dbReference type="Proteomes" id="UP001054821"/>
    </source>
</evidence>
<accession>A0AAD4ZQS1</accession>
<evidence type="ECO:0000313" key="2">
    <source>
        <dbReference type="EMBL" id="KAI5352424.1"/>
    </source>
</evidence>
<feature type="compositionally biased region" description="Basic and acidic residues" evidence="1">
    <location>
        <begin position="1"/>
        <end position="21"/>
    </location>
</feature>
<dbReference type="Proteomes" id="UP001054821">
    <property type="component" value="Chromosome 1"/>
</dbReference>
<evidence type="ECO:0000256" key="1">
    <source>
        <dbReference type="SAM" id="MobiDB-lite"/>
    </source>
</evidence>
<proteinExistence type="predicted"/>
<feature type="region of interest" description="Disordered" evidence="1">
    <location>
        <begin position="1"/>
        <end position="68"/>
    </location>
</feature>
<reference evidence="2 3" key="1">
    <citation type="journal article" date="2022" name="G3 (Bethesda)">
        <title>Whole-genome sequence and methylome profiling of the almond [Prunus dulcis (Mill.) D.A. Webb] cultivar 'Nonpareil'.</title>
        <authorList>
            <person name="D'Amico-Willman K.M."/>
            <person name="Ouma W.Z."/>
            <person name="Meulia T."/>
            <person name="Sideli G.M."/>
            <person name="Gradziel T.M."/>
            <person name="Fresnedo-Ramirez J."/>
        </authorList>
    </citation>
    <scope>NUCLEOTIDE SEQUENCE [LARGE SCALE GENOMIC DNA]</scope>
    <source>
        <strain evidence="2">Clone GOH B32 T37-40</strain>
    </source>
</reference>
<name>A0AAD4ZQS1_PRUDU</name>